<accession>A0A0M3J906</accession>
<organism evidence="3">
    <name type="scientific">Anisakis simplex</name>
    <name type="common">Herring worm</name>
    <dbReference type="NCBI Taxonomy" id="6269"/>
    <lineage>
        <taxon>Eukaryota</taxon>
        <taxon>Metazoa</taxon>
        <taxon>Ecdysozoa</taxon>
        <taxon>Nematoda</taxon>
        <taxon>Chromadorea</taxon>
        <taxon>Rhabditida</taxon>
        <taxon>Spirurina</taxon>
        <taxon>Ascaridomorpha</taxon>
        <taxon>Ascaridoidea</taxon>
        <taxon>Anisakidae</taxon>
        <taxon>Anisakis</taxon>
        <taxon>Anisakis simplex complex</taxon>
    </lineage>
</organism>
<evidence type="ECO:0000313" key="3">
    <source>
        <dbReference type="WBParaSite" id="ASIM_0000406601-mRNA-1"/>
    </source>
</evidence>
<dbReference type="WBParaSite" id="ASIM_0000406601-mRNA-1">
    <property type="protein sequence ID" value="ASIM_0000406601-mRNA-1"/>
    <property type="gene ID" value="ASIM_0000406601"/>
</dbReference>
<evidence type="ECO:0000313" key="2">
    <source>
        <dbReference type="Proteomes" id="UP000267096"/>
    </source>
</evidence>
<evidence type="ECO:0000313" key="1">
    <source>
        <dbReference type="EMBL" id="VDK22548.1"/>
    </source>
</evidence>
<dbReference type="EMBL" id="UYRR01006380">
    <property type="protein sequence ID" value="VDK22548.1"/>
    <property type="molecule type" value="Genomic_DNA"/>
</dbReference>
<proteinExistence type="predicted"/>
<protein>
    <submittedName>
        <fullName evidence="1 3">Uncharacterized protein</fullName>
    </submittedName>
</protein>
<dbReference type="Proteomes" id="UP000267096">
    <property type="component" value="Unassembled WGS sequence"/>
</dbReference>
<reference evidence="1 2" key="2">
    <citation type="submission" date="2018-11" db="EMBL/GenBank/DDBJ databases">
        <authorList>
            <consortium name="Pathogen Informatics"/>
        </authorList>
    </citation>
    <scope>NUCLEOTIDE SEQUENCE [LARGE SCALE GENOMIC DNA]</scope>
</reference>
<gene>
    <name evidence="1" type="ORF">ASIM_LOCUS3888</name>
</gene>
<keyword evidence="2" id="KW-1185">Reference proteome</keyword>
<dbReference type="AlphaFoldDB" id="A0A0M3J906"/>
<reference evidence="3" key="1">
    <citation type="submission" date="2017-02" db="UniProtKB">
        <authorList>
            <consortium name="WormBaseParasite"/>
        </authorList>
    </citation>
    <scope>IDENTIFICATION</scope>
</reference>
<name>A0A0M3J906_ANISI</name>
<sequence>MQALIVDEYNPIASRIRSRIASSVIVDAQTMFTDVFVAASWVDTSESVIFPTSQEEIAVLVSIRRNGLEEQQQQQQGGEPEE</sequence>